<dbReference type="AlphaFoldDB" id="A0A1F7I8N7"/>
<proteinExistence type="predicted"/>
<dbReference type="CDD" id="cd09854">
    <property type="entry name" value="PIN_VapC-like"/>
    <property type="match status" value="1"/>
</dbReference>
<organism evidence="2 3">
    <name type="scientific">Candidatus Roizmanbacteria bacterium RIFCSPLOWO2_01_FULL_35_13</name>
    <dbReference type="NCBI Taxonomy" id="1802055"/>
    <lineage>
        <taxon>Bacteria</taxon>
        <taxon>Candidatus Roizmaniibacteriota</taxon>
    </lineage>
</organism>
<dbReference type="Pfam" id="PF13470">
    <property type="entry name" value="PIN_3"/>
    <property type="match status" value="1"/>
</dbReference>
<dbReference type="SUPFAM" id="SSF88723">
    <property type="entry name" value="PIN domain-like"/>
    <property type="match status" value="1"/>
</dbReference>
<sequence>MAKIFLDANIFIDFVEKRGINIEDKLGQHNLVVSPLSIHILIYITKKKIPNEKLLNIINLFLIVDFNKVISEKALHGPTSDFEDNVQLHCAAAAECDYFLTNDKGLLKTKFFGKTQIINNL</sequence>
<dbReference type="Proteomes" id="UP000179270">
    <property type="component" value="Unassembled WGS sequence"/>
</dbReference>
<comment type="caution">
    <text evidence="2">The sequence shown here is derived from an EMBL/GenBank/DDBJ whole genome shotgun (WGS) entry which is preliminary data.</text>
</comment>
<gene>
    <name evidence="2" type="ORF">A3A74_04455</name>
</gene>
<name>A0A1F7I8N7_9BACT</name>
<evidence type="ECO:0000313" key="2">
    <source>
        <dbReference type="EMBL" id="OGK39719.1"/>
    </source>
</evidence>
<dbReference type="InterPro" id="IPR029060">
    <property type="entry name" value="PIN-like_dom_sf"/>
</dbReference>
<feature type="domain" description="PIN" evidence="1">
    <location>
        <begin position="4"/>
        <end position="104"/>
    </location>
</feature>
<reference evidence="2 3" key="1">
    <citation type="journal article" date="2016" name="Nat. Commun.">
        <title>Thousands of microbial genomes shed light on interconnected biogeochemical processes in an aquifer system.</title>
        <authorList>
            <person name="Anantharaman K."/>
            <person name="Brown C.T."/>
            <person name="Hug L.A."/>
            <person name="Sharon I."/>
            <person name="Castelle C.J."/>
            <person name="Probst A.J."/>
            <person name="Thomas B.C."/>
            <person name="Singh A."/>
            <person name="Wilkins M.J."/>
            <person name="Karaoz U."/>
            <person name="Brodie E.L."/>
            <person name="Williams K.H."/>
            <person name="Hubbard S.S."/>
            <person name="Banfield J.F."/>
        </authorList>
    </citation>
    <scope>NUCLEOTIDE SEQUENCE [LARGE SCALE GENOMIC DNA]</scope>
</reference>
<dbReference type="STRING" id="1802055.A3A74_04455"/>
<protein>
    <recommendedName>
        <fullName evidence="1">PIN domain-containing protein</fullName>
    </recommendedName>
</protein>
<dbReference type="EMBL" id="MGAF01000045">
    <property type="protein sequence ID" value="OGK39719.1"/>
    <property type="molecule type" value="Genomic_DNA"/>
</dbReference>
<evidence type="ECO:0000313" key="3">
    <source>
        <dbReference type="Proteomes" id="UP000179270"/>
    </source>
</evidence>
<evidence type="ECO:0000259" key="1">
    <source>
        <dbReference type="Pfam" id="PF13470"/>
    </source>
</evidence>
<accession>A0A1F7I8N7</accession>
<dbReference type="InterPro" id="IPR002716">
    <property type="entry name" value="PIN_dom"/>
</dbReference>